<feature type="transmembrane region" description="Helical" evidence="5">
    <location>
        <begin position="174"/>
        <end position="197"/>
    </location>
</feature>
<dbReference type="InterPro" id="IPR007568">
    <property type="entry name" value="RTA1"/>
</dbReference>
<feature type="transmembrane region" description="Helical" evidence="5">
    <location>
        <begin position="43"/>
        <end position="63"/>
    </location>
</feature>
<keyword evidence="4 5" id="KW-0472">Membrane</keyword>
<feature type="transmembrane region" description="Helical" evidence="5">
    <location>
        <begin position="99"/>
        <end position="121"/>
    </location>
</feature>
<evidence type="ECO:0000313" key="7">
    <source>
        <dbReference type="Proteomes" id="UP000443090"/>
    </source>
</evidence>
<feature type="transmembrane region" description="Helical" evidence="5">
    <location>
        <begin position="142"/>
        <end position="162"/>
    </location>
</feature>
<gene>
    <name evidence="6" type="primary">RSB1_5</name>
    <name evidence="6" type="ORF">LOCC1_G007227</name>
</gene>
<evidence type="ECO:0000256" key="5">
    <source>
        <dbReference type="SAM" id="Phobius"/>
    </source>
</evidence>
<protein>
    <submittedName>
        <fullName evidence="6">Sphingoid long-chain base transporter</fullName>
    </submittedName>
</protein>
<dbReference type="Proteomes" id="UP000443090">
    <property type="component" value="Unassembled WGS sequence"/>
</dbReference>
<dbReference type="GO" id="GO:0005886">
    <property type="term" value="C:plasma membrane"/>
    <property type="evidence" value="ECO:0007669"/>
    <property type="project" value="TreeGrafter"/>
</dbReference>
<keyword evidence="7" id="KW-1185">Reference proteome</keyword>
<keyword evidence="3 5" id="KW-1133">Transmembrane helix</keyword>
<name>A0A8H8U685_9HELO</name>
<dbReference type="PANTHER" id="PTHR31465">
    <property type="entry name" value="PROTEIN RTA1-RELATED"/>
    <property type="match status" value="1"/>
</dbReference>
<evidence type="ECO:0000256" key="1">
    <source>
        <dbReference type="ARBA" id="ARBA00004141"/>
    </source>
</evidence>
<comment type="caution">
    <text evidence="6">The sequence shown here is derived from an EMBL/GenBank/DDBJ whole genome shotgun (WGS) entry which is preliminary data.</text>
</comment>
<dbReference type="PANTHER" id="PTHR31465:SF9">
    <property type="entry name" value="SPHINGOID LONG-CHAIN BASE TRANSPORTER RSB1"/>
    <property type="match status" value="1"/>
</dbReference>
<dbReference type="EMBL" id="QGMI01001527">
    <property type="protein sequence ID" value="TVY32923.1"/>
    <property type="molecule type" value="Genomic_DNA"/>
</dbReference>
<dbReference type="OrthoDB" id="4521223at2759"/>
<evidence type="ECO:0000256" key="3">
    <source>
        <dbReference type="ARBA" id="ARBA00022989"/>
    </source>
</evidence>
<reference evidence="6 7" key="1">
    <citation type="submission" date="2018-05" db="EMBL/GenBank/DDBJ databases">
        <title>Genome sequencing and assembly of the regulated plant pathogen Lachnellula willkommii and related sister species for the development of diagnostic species identification markers.</title>
        <authorList>
            <person name="Giroux E."/>
            <person name="Bilodeau G."/>
        </authorList>
    </citation>
    <scope>NUCLEOTIDE SEQUENCE [LARGE SCALE GENOMIC DNA]</scope>
    <source>
        <strain evidence="6 7">CBS 160.35</strain>
    </source>
</reference>
<feature type="transmembrane region" description="Helical" evidence="5">
    <location>
        <begin position="228"/>
        <end position="246"/>
    </location>
</feature>
<dbReference type="AlphaFoldDB" id="A0A8H8U685"/>
<accession>A0A8H8U685</accession>
<keyword evidence="2 5" id="KW-0812">Transmembrane</keyword>
<feature type="transmembrane region" description="Helical" evidence="5">
    <location>
        <begin position="266"/>
        <end position="290"/>
    </location>
</feature>
<sequence length="344" mass="37776">MSLNVTGQPGINPSVTLLSQCTPELCSLDYAVLRYVPTYAGNLALTSIFGVFLVAQIVLWVFYRTHSFTVAMVCGLILEIVGYCARVQMHFVLFSSGPFLINIICLTIAPVFFTAALYLTLSRVIMHYGRHNSRITPKQYTLAFITADSIALVLQAVGGALADTASAKSGTDVMVAGLAFQVISLALFIGLAGEFFWNVRRDRLVLRATNWAKRSVERPAPDAGGFKFFLAAFIIATLLILTRSIFRVAELANGFKSRLANNEVAFMVLEGGMMLLTGLLMTACHPALFIGEAWGESGWGVGKPSVTLDLDKYKYEIEEAGPHPRPSDVFMRPWPIHNMDLIHK</sequence>
<feature type="transmembrane region" description="Helical" evidence="5">
    <location>
        <begin position="70"/>
        <end position="93"/>
    </location>
</feature>
<dbReference type="Pfam" id="PF04479">
    <property type="entry name" value="RTA1"/>
    <property type="match status" value="1"/>
</dbReference>
<evidence type="ECO:0000256" key="4">
    <source>
        <dbReference type="ARBA" id="ARBA00023136"/>
    </source>
</evidence>
<organism evidence="6 7">
    <name type="scientific">Lachnellula occidentalis</name>
    <dbReference type="NCBI Taxonomy" id="215460"/>
    <lineage>
        <taxon>Eukaryota</taxon>
        <taxon>Fungi</taxon>
        <taxon>Dikarya</taxon>
        <taxon>Ascomycota</taxon>
        <taxon>Pezizomycotina</taxon>
        <taxon>Leotiomycetes</taxon>
        <taxon>Helotiales</taxon>
        <taxon>Lachnaceae</taxon>
        <taxon>Lachnellula</taxon>
    </lineage>
</organism>
<comment type="subcellular location">
    <subcellularLocation>
        <location evidence="1">Membrane</location>
        <topology evidence="1">Multi-pass membrane protein</topology>
    </subcellularLocation>
</comment>
<evidence type="ECO:0000313" key="6">
    <source>
        <dbReference type="EMBL" id="TVY32923.1"/>
    </source>
</evidence>
<dbReference type="GO" id="GO:0000324">
    <property type="term" value="C:fungal-type vacuole"/>
    <property type="evidence" value="ECO:0007669"/>
    <property type="project" value="TreeGrafter"/>
</dbReference>
<evidence type="ECO:0000256" key="2">
    <source>
        <dbReference type="ARBA" id="ARBA00022692"/>
    </source>
</evidence>
<proteinExistence type="predicted"/>